<organism evidence="3 4">
    <name type="scientific">Glacieibacterium frigidum</name>
    <dbReference type="NCBI Taxonomy" id="2593303"/>
    <lineage>
        <taxon>Bacteria</taxon>
        <taxon>Pseudomonadati</taxon>
        <taxon>Pseudomonadota</taxon>
        <taxon>Alphaproteobacteria</taxon>
        <taxon>Sphingomonadales</taxon>
        <taxon>Sphingosinicellaceae</taxon>
        <taxon>Glacieibacterium</taxon>
    </lineage>
</organism>
<feature type="chain" id="PRO_5022008932" evidence="1">
    <location>
        <begin position="21"/>
        <end position="187"/>
    </location>
</feature>
<dbReference type="EMBL" id="VJWA01000001">
    <property type="protein sequence ID" value="TRW16890.1"/>
    <property type="molecule type" value="Genomic_DNA"/>
</dbReference>
<evidence type="ECO:0000259" key="2">
    <source>
        <dbReference type="Pfam" id="PF07589"/>
    </source>
</evidence>
<dbReference type="OrthoDB" id="7874461at2"/>
<gene>
    <name evidence="3" type="ORF">FMM06_01385</name>
</gene>
<protein>
    <submittedName>
        <fullName evidence="3">PEP-CTERM sorting domain-containing protein</fullName>
    </submittedName>
</protein>
<reference evidence="3 4" key="1">
    <citation type="submission" date="2019-07" db="EMBL/GenBank/DDBJ databases">
        <title>Novel species isolated from glacier.</title>
        <authorList>
            <person name="Liu Q."/>
            <person name="Xin Y.-H."/>
        </authorList>
    </citation>
    <scope>NUCLEOTIDE SEQUENCE [LARGE SCALE GENOMIC DNA]</scope>
    <source>
        <strain evidence="3 4">LB1R16</strain>
    </source>
</reference>
<dbReference type="Pfam" id="PF07589">
    <property type="entry name" value="PEP-CTERM"/>
    <property type="match status" value="1"/>
</dbReference>
<evidence type="ECO:0000313" key="4">
    <source>
        <dbReference type="Proteomes" id="UP000317894"/>
    </source>
</evidence>
<feature type="domain" description="Ice-binding protein C-terminal" evidence="2">
    <location>
        <begin position="156"/>
        <end position="181"/>
    </location>
</feature>
<name>A0A552UFA2_9SPHN</name>
<evidence type="ECO:0000256" key="1">
    <source>
        <dbReference type="SAM" id="SignalP"/>
    </source>
</evidence>
<accession>A0A552UFA2</accession>
<dbReference type="AlphaFoldDB" id="A0A552UFA2"/>
<sequence>MNMKIALAALALIIATPSLADTVVINGDTTGGSTYNRPLAGTPPSSLSGVGTAVRYDTTAFSVSSAGSYTFTAVTPGSYDGFLTLYSGSFDPGNALANAIVANDDINGGNFNTSGFTANLLAGTSYFAVQTGFDNLDFGSYVLTIAGPGTISVGGAVPEPAAWALMIGGFGLVGNAMRRRRPVTVTA</sequence>
<feature type="signal peptide" evidence="1">
    <location>
        <begin position="1"/>
        <end position="20"/>
    </location>
</feature>
<proteinExistence type="predicted"/>
<dbReference type="InterPro" id="IPR013424">
    <property type="entry name" value="Ice-binding_C"/>
</dbReference>
<dbReference type="Proteomes" id="UP000317894">
    <property type="component" value="Unassembled WGS sequence"/>
</dbReference>
<keyword evidence="1" id="KW-0732">Signal</keyword>
<keyword evidence="4" id="KW-1185">Reference proteome</keyword>
<comment type="caution">
    <text evidence="3">The sequence shown here is derived from an EMBL/GenBank/DDBJ whole genome shotgun (WGS) entry which is preliminary data.</text>
</comment>
<evidence type="ECO:0000313" key="3">
    <source>
        <dbReference type="EMBL" id="TRW16890.1"/>
    </source>
</evidence>
<dbReference type="NCBIfam" id="TIGR02595">
    <property type="entry name" value="PEP_CTERM"/>
    <property type="match status" value="1"/>
</dbReference>
<dbReference type="NCBIfam" id="NF035944">
    <property type="entry name" value="PEPxxWA-CTERM"/>
    <property type="match status" value="1"/>
</dbReference>